<accession>A0A6J5QE55</accession>
<evidence type="ECO:0000313" key="1">
    <source>
        <dbReference type="EMBL" id="CAB4182523.1"/>
    </source>
</evidence>
<proteinExistence type="predicted"/>
<gene>
    <name evidence="1" type="ORF">UFOVP1085_7</name>
    <name evidence="2" type="ORF">UFOVP1439_27</name>
</gene>
<name>A0A6J5QE55_9CAUD</name>
<reference evidence="1" key="1">
    <citation type="submission" date="2020-05" db="EMBL/GenBank/DDBJ databases">
        <authorList>
            <person name="Chiriac C."/>
            <person name="Salcher M."/>
            <person name="Ghai R."/>
            <person name="Kavagutti S V."/>
        </authorList>
    </citation>
    <scope>NUCLEOTIDE SEQUENCE</scope>
</reference>
<dbReference type="EMBL" id="LR797394">
    <property type="protein sequence ID" value="CAB4212610.1"/>
    <property type="molecule type" value="Genomic_DNA"/>
</dbReference>
<sequence length="91" mass="9681">MKTLIAIWIAVVIASVTTVGYINAEINKMVQAGPTQSSPSLQETASLQVTQSGTILQPANVNLTATYNAQETIDGSQLQSTFTNTNLRIAQ</sequence>
<evidence type="ECO:0000313" key="2">
    <source>
        <dbReference type="EMBL" id="CAB4212610.1"/>
    </source>
</evidence>
<dbReference type="EMBL" id="LR797026">
    <property type="protein sequence ID" value="CAB4182523.1"/>
    <property type="molecule type" value="Genomic_DNA"/>
</dbReference>
<protein>
    <submittedName>
        <fullName evidence="1">Uncharacterized protein</fullName>
    </submittedName>
</protein>
<organism evidence="1">
    <name type="scientific">uncultured Caudovirales phage</name>
    <dbReference type="NCBI Taxonomy" id="2100421"/>
    <lineage>
        <taxon>Viruses</taxon>
        <taxon>Duplodnaviria</taxon>
        <taxon>Heunggongvirae</taxon>
        <taxon>Uroviricota</taxon>
        <taxon>Caudoviricetes</taxon>
        <taxon>Peduoviridae</taxon>
        <taxon>Maltschvirus</taxon>
        <taxon>Maltschvirus maltsch</taxon>
    </lineage>
</organism>